<dbReference type="VEuPathDB" id="FungiDB:A1Q1_00004"/>
<reference evidence="1" key="1">
    <citation type="journal article" date="2003" name="Mycoses">
        <title>Disseminated trichosporonosis in China.</title>
        <authorList>
            <person name="Yang R."/>
            <person name="Ao J."/>
            <person name="Wang W."/>
            <person name="Song K."/>
            <person name="Li R."/>
            <person name="Wang D."/>
        </authorList>
    </citation>
    <scope>NUCLEOTIDE SEQUENCE [LARGE SCALE GENOMIC DNA]</scope>
    <source>
        <strain evidence="1">CBS 2479</strain>
    </source>
</reference>
<dbReference type="AlphaFoldDB" id="J6EQP9"/>
<dbReference type="RefSeq" id="XP_014184498.1">
    <property type="nucleotide sequence ID" value="NW_014040924.1"/>
</dbReference>
<proteinExistence type="predicted"/>
<reference evidence="1" key="2">
    <citation type="journal article" date="2012" name="Eukaryot. Cell">
        <title>Draft genome sequence of CBS 2479, the standard type strain of Trichosporon asahii.</title>
        <authorList>
            <person name="Yang R.Y."/>
            <person name="Li H.T."/>
            <person name="Zhu H."/>
            <person name="Zhou G.P."/>
            <person name="Wang M."/>
            <person name="Wang L."/>
        </authorList>
    </citation>
    <scope>NUCLEOTIDE SEQUENCE [LARGE SCALE GENOMIC DNA]</scope>
</reference>
<dbReference type="GeneID" id="25983521"/>
<reference evidence="1" key="3">
    <citation type="submission" date="2012-07" db="EMBL/GenBank/DDBJ databases">
        <authorList>
            <person name="Yang R.-Y."/>
            <person name="Li H.-T."/>
            <person name="Zhu H."/>
            <person name="Zhou G.-P."/>
            <person name="Wang M."/>
            <person name="Wang L."/>
        </authorList>
    </citation>
    <scope>NUCLEOTIDE SEQUENCE</scope>
    <source>
        <strain evidence="1">CBS 2479</strain>
    </source>
</reference>
<name>J6EQP9_TRIAS</name>
<protein>
    <submittedName>
        <fullName evidence="1">Uncharacterized protein</fullName>
    </submittedName>
</protein>
<dbReference type="HOGENOM" id="CLU_3279811_0_0_1"/>
<organism evidence="1">
    <name type="scientific">Trichosporon asahii var. asahii (strain ATCC 90039 / CBS 2479 / JCM 2466 / KCTC 7840 / NBRC 103889/ NCYC 2677 / UAMH 7654)</name>
    <name type="common">Yeast</name>
    <dbReference type="NCBI Taxonomy" id="1186058"/>
    <lineage>
        <taxon>Eukaryota</taxon>
        <taxon>Fungi</taxon>
        <taxon>Dikarya</taxon>
        <taxon>Basidiomycota</taxon>
        <taxon>Agaricomycotina</taxon>
        <taxon>Tremellomycetes</taxon>
        <taxon>Trichosporonales</taxon>
        <taxon>Trichosporonaceae</taxon>
        <taxon>Trichosporon</taxon>
    </lineage>
</organism>
<geneLocation type="mitochondrion" evidence="1"/>
<dbReference type="EMBL" id="ALBS01000342">
    <property type="protein sequence ID" value="EJT45002.1"/>
    <property type="molecule type" value="Genomic_DNA"/>
</dbReference>
<gene>
    <name evidence="1" type="ORF">A1Q1_00004</name>
</gene>
<dbReference type="Proteomes" id="UP000002748">
    <property type="component" value="Mitochondrion MT"/>
</dbReference>
<comment type="caution">
    <text evidence="1">The sequence shown here is derived from an EMBL/GenBank/DDBJ whole genome shotgun (WGS) entry which is preliminary data.</text>
</comment>
<sequence length="41" mass="4841">MGRFLSKQRNSKPILLTSLSITIHFSCFSYLTHDDITRKRK</sequence>
<evidence type="ECO:0000313" key="1">
    <source>
        <dbReference type="EMBL" id="EJT45002.1"/>
    </source>
</evidence>
<keyword evidence="1" id="KW-0496">Mitochondrion</keyword>
<accession>J6EQP9</accession>